<proteinExistence type="predicted"/>
<evidence type="ECO:0000313" key="1">
    <source>
        <dbReference type="EMBL" id="QFR24987.1"/>
    </source>
</evidence>
<gene>
    <name evidence="1" type="ORF">D1010_17245</name>
</gene>
<dbReference type="RefSeq" id="WP_152261653.1">
    <property type="nucleotide sequence ID" value="NZ_CP045143.1"/>
</dbReference>
<dbReference type="EMBL" id="CP045143">
    <property type="protein sequence ID" value="QFR24987.1"/>
    <property type="molecule type" value="Genomic_DNA"/>
</dbReference>
<dbReference type="AlphaFoldDB" id="A0A5P8M9G9"/>
<protein>
    <submittedName>
        <fullName evidence="1">Uncharacterized protein</fullName>
    </submittedName>
</protein>
<evidence type="ECO:0000313" key="2">
    <source>
        <dbReference type="Proteomes" id="UP000326779"/>
    </source>
</evidence>
<accession>A0A5P8M9G9</accession>
<dbReference type="Proteomes" id="UP000326779">
    <property type="component" value="Chromosome"/>
</dbReference>
<organism evidence="1 2">
    <name type="scientific">Schleiferilactobacillus harbinensis</name>
    <dbReference type="NCBI Taxonomy" id="304207"/>
    <lineage>
        <taxon>Bacteria</taxon>
        <taxon>Bacillati</taxon>
        <taxon>Bacillota</taxon>
        <taxon>Bacilli</taxon>
        <taxon>Lactobacillales</taxon>
        <taxon>Lactobacillaceae</taxon>
        <taxon>Schleiferilactobacillus</taxon>
    </lineage>
</organism>
<name>A0A5P8M9G9_9LACO</name>
<reference evidence="1 2" key="1">
    <citation type="submission" date="2019-10" db="EMBL/GenBank/DDBJ databases">
        <title>The completed genome of Lactobacillus harbinensis M1.</title>
        <authorList>
            <person name="Zheng Y."/>
        </authorList>
    </citation>
    <scope>NUCLEOTIDE SEQUENCE [LARGE SCALE GENOMIC DNA]</scope>
    <source>
        <strain evidence="1 2">M1</strain>
    </source>
</reference>
<sequence length="174" mass="19302">MNYYSDLGTNQAAAYTFGPADIVQTVTNFIKDHPNRRLASMLDPIAIAGDQEVFLVWLSDVDPEAEVQSPFAGQDMRIFRISLPVDDSIVGRTLMHGATVRETAMKAAKAAYEQRVHNYLVVYAFKDGYIVCFTPGGFPGLGMMFSDTADLPQDKVFQLWVDAPILQLISSDEE</sequence>
<dbReference type="KEGG" id="lhb:D1010_17245"/>